<proteinExistence type="predicted"/>
<dbReference type="PANTHER" id="PTHR37538">
    <property type="entry name" value="BTB DOMAIN-CONTAINING PROTEIN"/>
    <property type="match status" value="1"/>
</dbReference>
<dbReference type="EMBL" id="JBFTWV010000041">
    <property type="protein sequence ID" value="KAL2794735.1"/>
    <property type="molecule type" value="Genomic_DNA"/>
</dbReference>
<reference evidence="2 3" key="1">
    <citation type="submission" date="2024-07" db="EMBL/GenBank/DDBJ databases">
        <title>Section-level genome sequencing and comparative genomics of Aspergillus sections Usti and Cavernicolus.</title>
        <authorList>
            <consortium name="Lawrence Berkeley National Laboratory"/>
            <person name="Nybo J.L."/>
            <person name="Vesth T.C."/>
            <person name="Theobald S."/>
            <person name="Frisvad J.C."/>
            <person name="Larsen T.O."/>
            <person name="Kjaerboelling I."/>
            <person name="Rothschild-Mancinelli K."/>
            <person name="Lyhne E.K."/>
            <person name="Kogle M.E."/>
            <person name="Barry K."/>
            <person name="Clum A."/>
            <person name="Na H."/>
            <person name="Ledsgaard L."/>
            <person name="Lin J."/>
            <person name="Lipzen A."/>
            <person name="Kuo A."/>
            <person name="Riley R."/>
            <person name="Mondo S."/>
            <person name="Labutti K."/>
            <person name="Haridas S."/>
            <person name="Pangalinan J."/>
            <person name="Salamov A.A."/>
            <person name="Simmons B.A."/>
            <person name="Magnuson J.K."/>
            <person name="Chen J."/>
            <person name="Drula E."/>
            <person name="Henrissat B."/>
            <person name="Wiebenga A."/>
            <person name="Lubbers R.J."/>
            <person name="Gomes A.C."/>
            <person name="Makela M.R."/>
            <person name="Stajich J."/>
            <person name="Grigoriev I.V."/>
            <person name="Mortensen U.H."/>
            <person name="De Vries R.P."/>
            <person name="Baker S.E."/>
            <person name="Andersen M.R."/>
        </authorList>
    </citation>
    <scope>NUCLEOTIDE SEQUENCE [LARGE SCALE GENOMIC DNA]</scope>
    <source>
        <strain evidence="2 3">CBS 209.92</strain>
    </source>
</reference>
<evidence type="ECO:0000256" key="1">
    <source>
        <dbReference type="SAM" id="MobiDB-lite"/>
    </source>
</evidence>
<protein>
    <recommendedName>
        <fullName evidence="4">BTB domain-containing protein</fullName>
    </recommendedName>
</protein>
<sequence length="574" mass="63646">MPYSKPAAATNQGPGTSPYAGDIVHVYISSTHAEYHTTRRLIEHNPPGLPVVSDGLGHRVTLSDVDESIGHTLLHFIHTGNYETLPLRADRTADGQPTTDELRDEYTNAVLAYHAAKQYNIERLAVWACYHVYVNEQKLAAVDIMPVFCTHWNRVSGDKFIVPQMERILARAFRTSEDVLKDHRSLDLLRGQPEFYRKLNRVMLDLLKRRLDDLGQALPHTQAHCSATAEVAQPQPQCNTSPTVSGMEDLAISGLPFDQKLPPIGSGTIHTVLHVQLPPINAWYNAPGEPENRAANMGEDEEDNGRPADWDSTDSDLHSIMNEHSDTTTEATDMDIDGSDSDRPTDWVSSDSDLYSIMNQDSDPTTVVTETDFTVSDQVMPSDWDTSDSEMFDFLEDKYSDTTSMTSDVDIDHSPATETNGDDSEDADYSSLDEPLGLQPGLVFLLNGDLDTTGLTSTVHPNGEGFLAGPYYRSLEDPFSFMRDLDFLLYDGPETDTSGATPDEDIDGGEEDADYRSLDRPPDPCPVLGFSIACARGSCYRVDQQKDKKKVIHNSLRILDGIFKREFGTAFLSV</sequence>
<keyword evidence="3" id="KW-1185">Reference proteome</keyword>
<evidence type="ECO:0000313" key="2">
    <source>
        <dbReference type="EMBL" id="KAL2794735.1"/>
    </source>
</evidence>
<evidence type="ECO:0008006" key="4">
    <source>
        <dbReference type="Google" id="ProtNLM"/>
    </source>
</evidence>
<evidence type="ECO:0000313" key="3">
    <source>
        <dbReference type="Proteomes" id="UP001610563"/>
    </source>
</evidence>
<feature type="region of interest" description="Disordered" evidence="1">
    <location>
        <begin position="493"/>
        <end position="520"/>
    </location>
</feature>
<feature type="compositionally biased region" description="Acidic residues" evidence="1">
    <location>
        <begin position="502"/>
        <end position="513"/>
    </location>
</feature>
<dbReference type="Proteomes" id="UP001610563">
    <property type="component" value="Unassembled WGS sequence"/>
</dbReference>
<feature type="compositionally biased region" description="Basic and acidic residues" evidence="1">
    <location>
        <begin position="304"/>
        <end position="327"/>
    </location>
</feature>
<name>A0ABR4G6U4_9EURO</name>
<dbReference type="PANTHER" id="PTHR37538:SF1">
    <property type="entry name" value="BTB DOMAIN-CONTAINING PROTEIN"/>
    <property type="match status" value="1"/>
</dbReference>
<gene>
    <name evidence="2" type="ORF">BJX66DRAFT_337530</name>
</gene>
<comment type="caution">
    <text evidence="2">The sequence shown here is derived from an EMBL/GenBank/DDBJ whole genome shotgun (WGS) entry which is preliminary data.</text>
</comment>
<accession>A0ABR4G6U4</accession>
<feature type="region of interest" description="Disordered" evidence="1">
    <location>
        <begin position="284"/>
        <end position="351"/>
    </location>
</feature>
<feature type="region of interest" description="Disordered" evidence="1">
    <location>
        <begin position="404"/>
        <end position="434"/>
    </location>
</feature>
<organism evidence="2 3">
    <name type="scientific">Aspergillus keveii</name>
    <dbReference type="NCBI Taxonomy" id="714993"/>
    <lineage>
        <taxon>Eukaryota</taxon>
        <taxon>Fungi</taxon>
        <taxon>Dikarya</taxon>
        <taxon>Ascomycota</taxon>
        <taxon>Pezizomycotina</taxon>
        <taxon>Eurotiomycetes</taxon>
        <taxon>Eurotiomycetidae</taxon>
        <taxon>Eurotiales</taxon>
        <taxon>Aspergillaceae</taxon>
        <taxon>Aspergillus</taxon>
        <taxon>Aspergillus subgen. Nidulantes</taxon>
    </lineage>
</organism>